<reference evidence="1" key="2">
    <citation type="journal article" date="2022" name="Proc. Natl. Acad. Sci. U.S.A.">
        <title>Diploid-dominant life cycles characterize the early evolution of Fungi.</title>
        <authorList>
            <person name="Amses K.R."/>
            <person name="Simmons D.R."/>
            <person name="Longcore J.E."/>
            <person name="Mondo S.J."/>
            <person name="Seto K."/>
            <person name="Jeronimo G.H."/>
            <person name="Bonds A.E."/>
            <person name="Quandt C.A."/>
            <person name="Davis W.J."/>
            <person name="Chang Y."/>
            <person name="Federici B.A."/>
            <person name="Kuo A."/>
            <person name="LaButti K."/>
            <person name="Pangilinan J."/>
            <person name="Andreopoulos W."/>
            <person name="Tritt A."/>
            <person name="Riley R."/>
            <person name="Hundley H."/>
            <person name="Johnson J."/>
            <person name="Lipzen A."/>
            <person name="Barry K."/>
            <person name="Lang B.F."/>
            <person name="Cuomo C.A."/>
            <person name="Buchler N.E."/>
            <person name="Grigoriev I.V."/>
            <person name="Spatafora J.W."/>
            <person name="Stajich J.E."/>
            <person name="James T.Y."/>
        </authorList>
    </citation>
    <scope>NUCLEOTIDE SEQUENCE</scope>
    <source>
        <strain evidence="1">AG</strain>
    </source>
</reference>
<keyword evidence="2" id="KW-1185">Reference proteome</keyword>
<comment type="caution">
    <text evidence="1">The sequence shown here is derived from an EMBL/GenBank/DDBJ whole genome shotgun (WGS) entry which is preliminary data.</text>
</comment>
<evidence type="ECO:0000313" key="2">
    <source>
        <dbReference type="Proteomes" id="UP001206595"/>
    </source>
</evidence>
<dbReference type="EMBL" id="MU620963">
    <property type="protein sequence ID" value="KAI8576067.1"/>
    <property type="molecule type" value="Genomic_DNA"/>
</dbReference>
<dbReference type="RefSeq" id="XP_051441071.1">
    <property type="nucleotide sequence ID" value="XM_051591895.1"/>
</dbReference>
<dbReference type="Proteomes" id="UP001206595">
    <property type="component" value="Unassembled WGS sequence"/>
</dbReference>
<organism evidence="1 2">
    <name type="scientific">Umbelopsis ramanniana AG</name>
    <dbReference type="NCBI Taxonomy" id="1314678"/>
    <lineage>
        <taxon>Eukaryota</taxon>
        <taxon>Fungi</taxon>
        <taxon>Fungi incertae sedis</taxon>
        <taxon>Mucoromycota</taxon>
        <taxon>Mucoromycotina</taxon>
        <taxon>Umbelopsidomycetes</taxon>
        <taxon>Umbelopsidales</taxon>
        <taxon>Umbelopsidaceae</taxon>
        <taxon>Umbelopsis</taxon>
    </lineage>
</organism>
<dbReference type="GeneID" id="75917238"/>
<dbReference type="AlphaFoldDB" id="A0AAD5E3D1"/>
<sequence>MMTSSAPSTPFFFGFFFLKSWSIKNYIASVITGASQTSLVPHPRFLAGSTIGRYLTGPSLPSVYPGPPLSTSSTSA</sequence>
<reference evidence="1" key="1">
    <citation type="submission" date="2021-06" db="EMBL/GenBank/DDBJ databases">
        <authorList>
            <consortium name="DOE Joint Genome Institute"/>
            <person name="Mondo S.J."/>
            <person name="Amses K.R."/>
            <person name="Simmons D.R."/>
            <person name="Longcore J.E."/>
            <person name="Seto K."/>
            <person name="Alves G.H."/>
            <person name="Bonds A.E."/>
            <person name="Quandt C.A."/>
            <person name="Davis W.J."/>
            <person name="Chang Y."/>
            <person name="Letcher P.M."/>
            <person name="Powell M.J."/>
            <person name="Kuo A."/>
            <person name="Labutti K."/>
            <person name="Pangilinan J."/>
            <person name="Andreopoulos W."/>
            <person name="Tritt A."/>
            <person name="Riley R."/>
            <person name="Hundley H."/>
            <person name="Johnson J."/>
            <person name="Lipzen A."/>
            <person name="Barry K."/>
            <person name="Berbee M.L."/>
            <person name="Buchler N.E."/>
            <person name="Grigoriev I.V."/>
            <person name="Spatafora J.W."/>
            <person name="Stajich J.E."/>
            <person name="James T.Y."/>
        </authorList>
    </citation>
    <scope>NUCLEOTIDE SEQUENCE</scope>
    <source>
        <strain evidence="1">AG</strain>
    </source>
</reference>
<proteinExistence type="predicted"/>
<gene>
    <name evidence="1" type="ORF">K450DRAFT_258752</name>
</gene>
<evidence type="ECO:0000313" key="1">
    <source>
        <dbReference type="EMBL" id="KAI8576067.1"/>
    </source>
</evidence>
<protein>
    <submittedName>
        <fullName evidence="1">Uncharacterized protein</fullName>
    </submittedName>
</protein>
<name>A0AAD5E3D1_UMBRA</name>
<accession>A0AAD5E3D1</accession>